<evidence type="ECO:0000313" key="1">
    <source>
        <dbReference type="EMBL" id="SNS20220.1"/>
    </source>
</evidence>
<dbReference type="EMBL" id="FZOQ01000003">
    <property type="protein sequence ID" value="SNS20220.1"/>
    <property type="molecule type" value="Genomic_DNA"/>
</dbReference>
<proteinExistence type="predicted"/>
<evidence type="ECO:0000313" key="2">
    <source>
        <dbReference type="Proteomes" id="UP000198432"/>
    </source>
</evidence>
<keyword evidence="2" id="KW-1185">Reference proteome</keyword>
<protein>
    <submittedName>
        <fullName evidence="1">Uncharacterized protein</fullName>
    </submittedName>
</protein>
<organism evidence="1 2">
    <name type="scientific">Pontibacter ummariensis</name>
    <dbReference type="NCBI Taxonomy" id="1610492"/>
    <lineage>
        <taxon>Bacteria</taxon>
        <taxon>Pseudomonadati</taxon>
        <taxon>Bacteroidota</taxon>
        <taxon>Cytophagia</taxon>
        <taxon>Cytophagales</taxon>
        <taxon>Hymenobacteraceae</taxon>
        <taxon>Pontibacter</taxon>
    </lineage>
</organism>
<dbReference type="OrthoDB" id="852922at2"/>
<reference evidence="2" key="1">
    <citation type="submission" date="2017-06" db="EMBL/GenBank/DDBJ databases">
        <authorList>
            <person name="Varghese N."/>
            <person name="Submissions S."/>
        </authorList>
    </citation>
    <scope>NUCLEOTIDE SEQUENCE [LARGE SCALE GENOMIC DNA]</scope>
    <source>
        <strain evidence="2">NKM1</strain>
    </source>
</reference>
<dbReference type="RefSeq" id="WP_089317984.1">
    <property type="nucleotide sequence ID" value="NZ_FZOQ01000003.1"/>
</dbReference>
<accession>A0A239CJD2</accession>
<dbReference type="Proteomes" id="UP000198432">
    <property type="component" value="Unassembled WGS sequence"/>
</dbReference>
<gene>
    <name evidence="1" type="ORF">SAMN06296052_10393</name>
</gene>
<name>A0A239CJD2_9BACT</name>
<dbReference type="AlphaFoldDB" id="A0A239CJD2"/>
<sequence length="308" mass="35438">MKTPFYPSLLLLLGLLSCTPDIYKRPVTIDQLEFSNTAGEKYEEQFQRVNGWFLQKIKGLEEEKQIFRIDTTAKKRYRKYNHTLVASLEPLEISEEPGVYYQLYLRPNSGTGKIKGGVQADMYNELKLFSPEKLFLQHKQQYYTDSIVTGPFNRLVPVQELYAPVNMAEPGIISFSVDRISFPKGFKKRQKESIIRIVNNSIVLMQQRSAGKDPKKAMVFNYYPNYSMKTGKKPSSYAVNLNVTDDPVTDKITVHISSPGYTPDKWQSTEATFNRKDFLAGHDYEANQRLGFLAPGFLSRLYYTKKKG</sequence>
<dbReference type="PROSITE" id="PS51257">
    <property type="entry name" value="PROKAR_LIPOPROTEIN"/>
    <property type="match status" value="1"/>
</dbReference>